<proteinExistence type="predicted"/>
<gene>
    <name evidence="1" type="ORF">R1flu_011891</name>
</gene>
<comment type="caution">
    <text evidence="1">The sequence shown here is derived from an EMBL/GenBank/DDBJ whole genome shotgun (WGS) entry which is preliminary data.</text>
</comment>
<evidence type="ECO:0000313" key="2">
    <source>
        <dbReference type="Proteomes" id="UP001605036"/>
    </source>
</evidence>
<dbReference type="Proteomes" id="UP001605036">
    <property type="component" value="Unassembled WGS sequence"/>
</dbReference>
<name>A0ABD1ZA85_9MARC</name>
<keyword evidence="2" id="KW-1185">Reference proteome</keyword>
<organism evidence="1 2">
    <name type="scientific">Riccia fluitans</name>
    <dbReference type="NCBI Taxonomy" id="41844"/>
    <lineage>
        <taxon>Eukaryota</taxon>
        <taxon>Viridiplantae</taxon>
        <taxon>Streptophyta</taxon>
        <taxon>Embryophyta</taxon>
        <taxon>Marchantiophyta</taxon>
        <taxon>Marchantiopsida</taxon>
        <taxon>Marchantiidae</taxon>
        <taxon>Marchantiales</taxon>
        <taxon>Ricciaceae</taxon>
        <taxon>Riccia</taxon>
    </lineage>
</organism>
<reference evidence="1 2" key="1">
    <citation type="submission" date="2024-09" db="EMBL/GenBank/DDBJ databases">
        <title>Chromosome-scale assembly of Riccia fluitans.</title>
        <authorList>
            <person name="Paukszto L."/>
            <person name="Sawicki J."/>
            <person name="Karawczyk K."/>
            <person name="Piernik-Szablinska J."/>
            <person name="Szczecinska M."/>
            <person name="Mazdziarz M."/>
        </authorList>
    </citation>
    <scope>NUCLEOTIDE SEQUENCE [LARGE SCALE GENOMIC DNA]</scope>
    <source>
        <strain evidence="1">Rf_01</strain>
        <tissue evidence="1">Aerial parts of the thallus</tissue>
    </source>
</reference>
<evidence type="ECO:0000313" key="1">
    <source>
        <dbReference type="EMBL" id="KAL2644304.1"/>
    </source>
</evidence>
<dbReference type="AlphaFoldDB" id="A0ABD1ZA85"/>
<dbReference type="EMBL" id="JBHFFA010000002">
    <property type="protein sequence ID" value="KAL2644304.1"/>
    <property type="molecule type" value="Genomic_DNA"/>
</dbReference>
<protein>
    <submittedName>
        <fullName evidence="1">Uncharacterized protein</fullName>
    </submittedName>
</protein>
<sequence length="100" mass="11026">MANCLVSGTQHVRMNEAYGLLDAVRASGSVPWMIHKVSAVYRLFMDLDCTLSSVADSTRQPSTLAEKLFPRFLVSSFPEALVLTVHFIPEVGLTARTLKN</sequence>
<accession>A0ABD1ZA85</accession>